<dbReference type="AlphaFoldDB" id="A0A2Z6QBB4"/>
<protein>
    <submittedName>
        <fullName evidence="5">HMG (High mobility group) box protein</fullName>
    </submittedName>
</protein>
<evidence type="ECO:0000313" key="4">
    <source>
        <dbReference type="EMBL" id="GBB86805.1"/>
    </source>
</evidence>
<dbReference type="PROSITE" id="PS50118">
    <property type="entry name" value="HMG_BOX_2"/>
    <property type="match status" value="1"/>
</dbReference>
<evidence type="ECO:0000313" key="5">
    <source>
        <dbReference type="EMBL" id="GET03804.1"/>
    </source>
</evidence>
<dbReference type="SMART" id="SM00398">
    <property type="entry name" value="HMG"/>
    <property type="match status" value="1"/>
</dbReference>
<keyword evidence="6" id="KW-1185">Reference proteome</keyword>
<gene>
    <name evidence="5" type="ORF">RCL2_003012500</name>
    <name evidence="4" type="ORF">RclHR1_13230001</name>
</gene>
<keyword evidence="1" id="KW-0238">DNA-binding</keyword>
<dbReference type="EMBL" id="BLAL01000334">
    <property type="protein sequence ID" value="GET03804.1"/>
    <property type="molecule type" value="Genomic_DNA"/>
</dbReference>
<feature type="DNA-binding region" description="HMG box" evidence="1">
    <location>
        <begin position="46"/>
        <end position="113"/>
    </location>
</feature>
<dbReference type="Proteomes" id="UP000615446">
    <property type="component" value="Unassembled WGS sequence"/>
</dbReference>
<reference evidence="4 6" key="1">
    <citation type="submission" date="2017-11" db="EMBL/GenBank/DDBJ databases">
        <title>The genome of Rhizophagus clarus HR1 reveals common genetic basis of auxotrophy among arbuscular mycorrhizal fungi.</title>
        <authorList>
            <person name="Kobayashi Y."/>
        </authorList>
    </citation>
    <scope>NUCLEOTIDE SEQUENCE [LARGE SCALE GENOMIC DNA]</scope>
    <source>
        <strain evidence="4 6">HR1</strain>
    </source>
</reference>
<dbReference type="SUPFAM" id="SSF47095">
    <property type="entry name" value="HMG-box"/>
    <property type="match status" value="1"/>
</dbReference>
<proteinExistence type="predicted"/>
<dbReference type="OrthoDB" id="2328014at2759"/>
<name>A0A2Z6QBB4_9GLOM</name>
<dbReference type="InterPro" id="IPR036910">
    <property type="entry name" value="HMG_box_dom_sf"/>
</dbReference>
<evidence type="ECO:0000313" key="6">
    <source>
        <dbReference type="Proteomes" id="UP000247702"/>
    </source>
</evidence>
<comment type="caution">
    <text evidence="4">The sequence shown here is derived from an EMBL/GenBank/DDBJ whole genome shotgun (WGS) entry which is preliminary data.</text>
</comment>
<feature type="coiled-coil region" evidence="2">
    <location>
        <begin position="135"/>
        <end position="169"/>
    </location>
</feature>
<feature type="domain" description="HMG box" evidence="3">
    <location>
        <begin position="46"/>
        <end position="113"/>
    </location>
</feature>
<dbReference type="InterPro" id="IPR009071">
    <property type="entry name" value="HMG_box_dom"/>
</dbReference>
<organism evidence="4 6">
    <name type="scientific">Rhizophagus clarus</name>
    <dbReference type="NCBI Taxonomy" id="94130"/>
    <lineage>
        <taxon>Eukaryota</taxon>
        <taxon>Fungi</taxon>
        <taxon>Fungi incertae sedis</taxon>
        <taxon>Mucoromycota</taxon>
        <taxon>Glomeromycotina</taxon>
        <taxon>Glomeromycetes</taxon>
        <taxon>Glomerales</taxon>
        <taxon>Glomeraceae</taxon>
        <taxon>Rhizophagus</taxon>
    </lineage>
</organism>
<evidence type="ECO:0000256" key="2">
    <source>
        <dbReference type="SAM" id="Coils"/>
    </source>
</evidence>
<keyword evidence="2" id="KW-0175">Coiled coil</keyword>
<dbReference type="GO" id="GO:0005634">
    <property type="term" value="C:nucleus"/>
    <property type="evidence" value="ECO:0007669"/>
    <property type="project" value="UniProtKB-UniRule"/>
</dbReference>
<dbReference type="EMBL" id="BEXD01000362">
    <property type="protein sequence ID" value="GBB86805.1"/>
    <property type="molecule type" value="Genomic_DNA"/>
</dbReference>
<dbReference type="GO" id="GO:0003677">
    <property type="term" value="F:DNA binding"/>
    <property type="evidence" value="ECO:0007669"/>
    <property type="project" value="UniProtKB-UniRule"/>
</dbReference>
<dbReference type="Gene3D" id="1.10.30.10">
    <property type="entry name" value="High mobility group box domain"/>
    <property type="match status" value="1"/>
</dbReference>
<dbReference type="Pfam" id="PF00505">
    <property type="entry name" value="HMG_box"/>
    <property type="match status" value="1"/>
</dbReference>
<accession>A0A2Z6QBB4</accession>
<dbReference type="Proteomes" id="UP000247702">
    <property type="component" value="Unassembled WGS sequence"/>
</dbReference>
<sequence>MTKLSKDNSLSYTDIQIVEKIDRNVLFSSIFVDIDLPPPVKKGSRPPKPCNTFIIFRRYLNCFVRDHMTYDGRNLSRVAAYIWRNASKSERAVYEKKYELLKKQHGEMNPNYVETRKRKYHNNLNIIDCSKNYVNKNMERKRASCRKDYKQINRQINETNSVYTSLTQEPQEQANPLLTNYNPILNEYGNMDGAIALFFPQQQQDCYYYGVPGKCQTFYTGDANAGFN</sequence>
<evidence type="ECO:0000259" key="3">
    <source>
        <dbReference type="PROSITE" id="PS50118"/>
    </source>
</evidence>
<reference evidence="5" key="2">
    <citation type="submission" date="2019-10" db="EMBL/GenBank/DDBJ databases">
        <title>Conservation and host-specific expression of non-tandemly repeated heterogenous ribosome RNA gene in arbuscular mycorrhizal fungi.</title>
        <authorList>
            <person name="Maeda T."/>
            <person name="Kobayashi Y."/>
            <person name="Nakagawa T."/>
            <person name="Ezawa T."/>
            <person name="Yamaguchi K."/>
            <person name="Bino T."/>
            <person name="Nishimoto Y."/>
            <person name="Shigenobu S."/>
            <person name="Kawaguchi M."/>
        </authorList>
    </citation>
    <scope>NUCLEOTIDE SEQUENCE</scope>
    <source>
        <strain evidence="5">HR1</strain>
    </source>
</reference>
<evidence type="ECO:0000256" key="1">
    <source>
        <dbReference type="PROSITE-ProRule" id="PRU00267"/>
    </source>
</evidence>
<keyword evidence="1" id="KW-0539">Nucleus</keyword>